<name>A0A814YBD8_9BILA</name>
<dbReference type="EMBL" id="CAJNOT010001620">
    <property type="protein sequence ID" value="CAF1226931.1"/>
    <property type="molecule type" value="Genomic_DNA"/>
</dbReference>
<gene>
    <name evidence="1" type="ORF">ZHD862_LOCUS24161</name>
</gene>
<protein>
    <submittedName>
        <fullName evidence="1">Uncharacterized protein</fullName>
    </submittedName>
</protein>
<accession>A0A814YBD8</accession>
<dbReference type="Proteomes" id="UP000663864">
    <property type="component" value="Unassembled WGS sequence"/>
</dbReference>
<organism evidence="1 2">
    <name type="scientific">Rotaria sordida</name>
    <dbReference type="NCBI Taxonomy" id="392033"/>
    <lineage>
        <taxon>Eukaryota</taxon>
        <taxon>Metazoa</taxon>
        <taxon>Spiralia</taxon>
        <taxon>Gnathifera</taxon>
        <taxon>Rotifera</taxon>
        <taxon>Eurotatoria</taxon>
        <taxon>Bdelloidea</taxon>
        <taxon>Philodinida</taxon>
        <taxon>Philodinidae</taxon>
        <taxon>Rotaria</taxon>
    </lineage>
</organism>
<evidence type="ECO:0000313" key="2">
    <source>
        <dbReference type="Proteomes" id="UP000663864"/>
    </source>
</evidence>
<comment type="caution">
    <text evidence="1">The sequence shown here is derived from an EMBL/GenBank/DDBJ whole genome shotgun (WGS) entry which is preliminary data.</text>
</comment>
<proteinExistence type="predicted"/>
<sequence>MTQDALVDENGSIKKKLSPPAVLFRTLSTLEPEDFHYLIQQQYGACWGTFKFEDYLSSYSSEGRPFLYIDDNIDLHVLHHFMINEWKLQKANIVVPILSSITRHKPFKNLKIVEPLKKGIRNVSKLDIYVLMFAKKIAYFTL</sequence>
<reference evidence="1" key="1">
    <citation type="submission" date="2021-02" db="EMBL/GenBank/DDBJ databases">
        <authorList>
            <person name="Nowell W R."/>
        </authorList>
    </citation>
    <scope>NUCLEOTIDE SEQUENCE</scope>
</reference>
<dbReference type="AlphaFoldDB" id="A0A814YBD8"/>
<evidence type="ECO:0000313" key="1">
    <source>
        <dbReference type="EMBL" id="CAF1226931.1"/>
    </source>
</evidence>